<evidence type="ECO:0000313" key="1">
    <source>
        <dbReference type="EMBL" id="EKC41585.1"/>
    </source>
</evidence>
<accession>K1RJ24</accession>
<dbReference type="EMBL" id="JH818738">
    <property type="protein sequence ID" value="EKC41585.1"/>
    <property type="molecule type" value="Genomic_DNA"/>
</dbReference>
<name>K1RJ24_MAGGI</name>
<dbReference type="HOGENOM" id="CLU_1549128_0_0_1"/>
<reference evidence="1" key="1">
    <citation type="journal article" date="2012" name="Nature">
        <title>The oyster genome reveals stress adaptation and complexity of shell formation.</title>
        <authorList>
            <person name="Zhang G."/>
            <person name="Fang X."/>
            <person name="Guo X."/>
            <person name="Li L."/>
            <person name="Luo R."/>
            <person name="Xu F."/>
            <person name="Yang P."/>
            <person name="Zhang L."/>
            <person name="Wang X."/>
            <person name="Qi H."/>
            <person name="Xiong Z."/>
            <person name="Que H."/>
            <person name="Xie Y."/>
            <person name="Holland P.W."/>
            <person name="Paps J."/>
            <person name="Zhu Y."/>
            <person name="Wu F."/>
            <person name="Chen Y."/>
            <person name="Wang J."/>
            <person name="Peng C."/>
            <person name="Meng J."/>
            <person name="Yang L."/>
            <person name="Liu J."/>
            <person name="Wen B."/>
            <person name="Zhang N."/>
            <person name="Huang Z."/>
            <person name="Zhu Q."/>
            <person name="Feng Y."/>
            <person name="Mount A."/>
            <person name="Hedgecock D."/>
            <person name="Xu Z."/>
            <person name="Liu Y."/>
            <person name="Domazet-Loso T."/>
            <person name="Du Y."/>
            <person name="Sun X."/>
            <person name="Zhang S."/>
            <person name="Liu B."/>
            <person name="Cheng P."/>
            <person name="Jiang X."/>
            <person name="Li J."/>
            <person name="Fan D."/>
            <person name="Wang W."/>
            <person name="Fu W."/>
            <person name="Wang T."/>
            <person name="Wang B."/>
            <person name="Zhang J."/>
            <person name="Peng Z."/>
            <person name="Li Y."/>
            <person name="Li N."/>
            <person name="Wang J."/>
            <person name="Chen M."/>
            <person name="He Y."/>
            <person name="Tan F."/>
            <person name="Song X."/>
            <person name="Zheng Q."/>
            <person name="Huang R."/>
            <person name="Yang H."/>
            <person name="Du X."/>
            <person name="Chen L."/>
            <person name="Yang M."/>
            <person name="Gaffney P.M."/>
            <person name="Wang S."/>
            <person name="Luo L."/>
            <person name="She Z."/>
            <person name="Ming Y."/>
            <person name="Huang W."/>
            <person name="Zhang S."/>
            <person name="Huang B."/>
            <person name="Zhang Y."/>
            <person name="Qu T."/>
            <person name="Ni P."/>
            <person name="Miao G."/>
            <person name="Wang J."/>
            <person name="Wang Q."/>
            <person name="Steinberg C.E."/>
            <person name="Wang H."/>
            <person name="Li N."/>
            <person name="Qian L."/>
            <person name="Zhang G."/>
            <person name="Li Y."/>
            <person name="Yang H."/>
            <person name="Liu X."/>
            <person name="Wang J."/>
            <person name="Yin Y."/>
            <person name="Wang J."/>
        </authorList>
    </citation>
    <scope>NUCLEOTIDE SEQUENCE [LARGE SCALE GENOMIC DNA]</scope>
    <source>
        <strain evidence="1">05x7-T-G4-1.051#20</strain>
    </source>
</reference>
<protein>
    <submittedName>
        <fullName evidence="1">Uncharacterized protein</fullName>
    </submittedName>
</protein>
<dbReference type="AlphaFoldDB" id="K1RJ24"/>
<organism evidence="1">
    <name type="scientific">Magallana gigas</name>
    <name type="common">Pacific oyster</name>
    <name type="synonym">Crassostrea gigas</name>
    <dbReference type="NCBI Taxonomy" id="29159"/>
    <lineage>
        <taxon>Eukaryota</taxon>
        <taxon>Metazoa</taxon>
        <taxon>Spiralia</taxon>
        <taxon>Lophotrochozoa</taxon>
        <taxon>Mollusca</taxon>
        <taxon>Bivalvia</taxon>
        <taxon>Autobranchia</taxon>
        <taxon>Pteriomorphia</taxon>
        <taxon>Ostreida</taxon>
        <taxon>Ostreoidea</taxon>
        <taxon>Ostreidae</taxon>
        <taxon>Magallana</taxon>
    </lineage>
</organism>
<gene>
    <name evidence="1" type="ORF">CGI_10025041</name>
</gene>
<sequence>MDFKRLIQKRSAESDEVIEIMPLTIDPSFDPDFIPPDSGSTEFSKYTLESLNHFCLDQIKRYEKYHVKNGFKRVSVVDAIGKLVCPNDCSSHGVCNKGQCKYRAPYIGVDCSLTASTPPTSVTLPENGLCKTSKRACKKTNIFDNRSGKDRQAFNCNPQNNAYYPNYFANQLADH</sequence>
<dbReference type="InParanoid" id="K1RJ24"/>
<dbReference type="Gene3D" id="2.10.25.10">
    <property type="entry name" value="Laminin"/>
    <property type="match status" value="1"/>
</dbReference>
<proteinExistence type="predicted"/>